<organism evidence="5 6">
    <name type="scientific">Solanum commersonii</name>
    <name type="common">Commerson's wild potato</name>
    <name type="synonym">Commerson's nightshade</name>
    <dbReference type="NCBI Taxonomy" id="4109"/>
    <lineage>
        <taxon>Eukaryota</taxon>
        <taxon>Viridiplantae</taxon>
        <taxon>Streptophyta</taxon>
        <taxon>Embryophyta</taxon>
        <taxon>Tracheophyta</taxon>
        <taxon>Spermatophyta</taxon>
        <taxon>Magnoliopsida</taxon>
        <taxon>eudicotyledons</taxon>
        <taxon>Gunneridae</taxon>
        <taxon>Pentapetalae</taxon>
        <taxon>asterids</taxon>
        <taxon>lamiids</taxon>
        <taxon>Solanales</taxon>
        <taxon>Solanaceae</taxon>
        <taxon>Solanoideae</taxon>
        <taxon>Solaneae</taxon>
        <taxon>Solanum</taxon>
    </lineage>
</organism>
<comment type="similarity">
    <text evidence="1">Belongs to the peptidase C48 family.</text>
</comment>
<dbReference type="InterPro" id="IPR003653">
    <property type="entry name" value="Peptidase_C48_C"/>
</dbReference>
<dbReference type="EMBL" id="JACXVP010000006">
    <property type="protein sequence ID" value="KAG5601192.1"/>
    <property type="molecule type" value="Genomic_DNA"/>
</dbReference>
<comment type="caution">
    <text evidence="5">The sequence shown here is derived from an EMBL/GenBank/DDBJ whole genome shotgun (WGS) entry which is preliminary data.</text>
</comment>
<accession>A0A9J5YN95</accession>
<evidence type="ECO:0000256" key="1">
    <source>
        <dbReference type="ARBA" id="ARBA00005234"/>
    </source>
</evidence>
<dbReference type="PROSITE" id="PS50600">
    <property type="entry name" value="ULP_PROTEASE"/>
    <property type="match status" value="1"/>
</dbReference>
<gene>
    <name evidence="5" type="ORF">H5410_032562</name>
</gene>
<dbReference type="Proteomes" id="UP000824120">
    <property type="component" value="Chromosome 6"/>
</dbReference>
<evidence type="ECO:0000313" key="5">
    <source>
        <dbReference type="EMBL" id="KAG5601192.1"/>
    </source>
</evidence>
<dbReference type="InterPro" id="IPR038765">
    <property type="entry name" value="Papain-like_cys_pep_sf"/>
</dbReference>
<sequence length="90" mass="10380">MMHTNKYYCSPHDDNLTTQEHMARGAVVYAFDRSIKNIIKGFSISTGLSWHLVDDVYIPVNSDSEFHWVLAVVVLKERLIRVYDSSMSTK</sequence>
<dbReference type="PANTHER" id="PTHR31470:SF46">
    <property type="entry name" value="ULP1 PROTEASE FAMILY, C-TERMINAL CATALYTIC DOMAIN CONTAINING PROTEIN"/>
    <property type="match status" value="1"/>
</dbReference>
<keyword evidence="3" id="KW-0378">Hydrolase</keyword>
<evidence type="ECO:0000256" key="2">
    <source>
        <dbReference type="ARBA" id="ARBA00022670"/>
    </source>
</evidence>
<name>A0A9J5YN95_SOLCO</name>
<dbReference type="Pfam" id="PF02902">
    <property type="entry name" value="Peptidase_C48"/>
    <property type="match status" value="1"/>
</dbReference>
<dbReference type="Gene3D" id="3.40.395.10">
    <property type="entry name" value="Adenoviral Proteinase, Chain A"/>
    <property type="match status" value="1"/>
</dbReference>
<reference evidence="5 6" key="1">
    <citation type="submission" date="2020-09" db="EMBL/GenBank/DDBJ databases">
        <title>De no assembly of potato wild relative species, Solanum commersonii.</title>
        <authorList>
            <person name="Cho K."/>
        </authorList>
    </citation>
    <scope>NUCLEOTIDE SEQUENCE [LARGE SCALE GENOMIC DNA]</scope>
    <source>
        <strain evidence="5">LZ3.2</strain>
        <tissue evidence="5">Leaf</tissue>
    </source>
</reference>
<evidence type="ECO:0000313" key="6">
    <source>
        <dbReference type="Proteomes" id="UP000824120"/>
    </source>
</evidence>
<protein>
    <recommendedName>
        <fullName evidence="4">Ubiquitin-like protease family profile domain-containing protein</fullName>
    </recommendedName>
</protein>
<dbReference type="GO" id="GO:0008234">
    <property type="term" value="F:cysteine-type peptidase activity"/>
    <property type="evidence" value="ECO:0007669"/>
    <property type="project" value="InterPro"/>
</dbReference>
<proteinExistence type="inferred from homology"/>
<evidence type="ECO:0000256" key="3">
    <source>
        <dbReference type="ARBA" id="ARBA00022801"/>
    </source>
</evidence>
<evidence type="ECO:0000259" key="4">
    <source>
        <dbReference type="PROSITE" id="PS50600"/>
    </source>
</evidence>
<dbReference type="PANTHER" id="PTHR31470">
    <property type="entry name" value="CYSTEINE PROTEINASES SUPERFAMILY PROTEIN-RELATED-RELATED"/>
    <property type="match status" value="1"/>
</dbReference>
<dbReference type="OrthoDB" id="1305543at2759"/>
<keyword evidence="6" id="KW-1185">Reference proteome</keyword>
<keyword evidence="2" id="KW-0645">Protease</keyword>
<feature type="domain" description="Ubiquitin-like protease family profile" evidence="4">
    <location>
        <begin position="1"/>
        <end position="90"/>
    </location>
</feature>
<dbReference type="GO" id="GO:0006508">
    <property type="term" value="P:proteolysis"/>
    <property type="evidence" value="ECO:0007669"/>
    <property type="project" value="UniProtKB-KW"/>
</dbReference>
<dbReference type="AlphaFoldDB" id="A0A9J5YN95"/>
<dbReference type="SUPFAM" id="SSF54001">
    <property type="entry name" value="Cysteine proteinases"/>
    <property type="match status" value="1"/>
</dbReference>